<comment type="caution">
    <text evidence="2">The sequence shown here is derived from an EMBL/GenBank/DDBJ whole genome shotgun (WGS) entry which is preliminary data.</text>
</comment>
<protein>
    <submittedName>
        <fullName evidence="2">Uncharacterized protein</fullName>
    </submittedName>
</protein>
<feature type="region of interest" description="Disordered" evidence="1">
    <location>
        <begin position="84"/>
        <end position="106"/>
    </location>
</feature>
<dbReference type="Proteomes" id="UP001363622">
    <property type="component" value="Unassembled WGS sequence"/>
</dbReference>
<proteinExistence type="predicted"/>
<evidence type="ECO:0000256" key="1">
    <source>
        <dbReference type="SAM" id="MobiDB-lite"/>
    </source>
</evidence>
<evidence type="ECO:0000313" key="2">
    <source>
        <dbReference type="EMBL" id="KAK7512747.1"/>
    </source>
</evidence>
<keyword evidence="3" id="KW-1185">Reference proteome</keyword>
<organism evidence="2 3">
    <name type="scientific">Phyllosticta citriasiana</name>
    <dbReference type="NCBI Taxonomy" id="595635"/>
    <lineage>
        <taxon>Eukaryota</taxon>
        <taxon>Fungi</taxon>
        <taxon>Dikarya</taxon>
        <taxon>Ascomycota</taxon>
        <taxon>Pezizomycotina</taxon>
        <taxon>Dothideomycetes</taxon>
        <taxon>Dothideomycetes incertae sedis</taxon>
        <taxon>Botryosphaeriales</taxon>
        <taxon>Phyllostictaceae</taxon>
        <taxon>Phyllosticta</taxon>
    </lineage>
</organism>
<sequence length="221" mass="24805">MPDLWPLYAAKIRPGFHASNCALAAFSHILYEQRAFENAPKVNLKKRGARSSVQAGPMRPIMRHFISVSPWGIGVQGITKLLQPRMQPRPRSRRHRNDAPGRCVDSSGGATASARLVWWCRRCSRRLLADVGRERNAENGQKVVVREGRGRNCCRTHKDAVKSNGHLGAIDRFVVGSCGSSEGRKRWQQMTTRRLLRLFFIDVNRGVEATAARSDSQSFAK</sequence>
<reference evidence="2 3" key="1">
    <citation type="submission" date="2024-04" db="EMBL/GenBank/DDBJ databases">
        <title>Phyllosticta paracitricarpa is synonymous to the EU quarantine fungus P. citricarpa based on phylogenomic analyses.</title>
        <authorList>
            <consortium name="Lawrence Berkeley National Laboratory"/>
            <person name="Van Ingen-Buijs V.A."/>
            <person name="Van Westerhoven A.C."/>
            <person name="Haridas S."/>
            <person name="Skiadas P."/>
            <person name="Martin F."/>
            <person name="Groenewald J.Z."/>
            <person name="Crous P.W."/>
            <person name="Seidl M.F."/>
        </authorList>
    </citation>
    <scope>NUCLEOTIDE SEQUENCE [LARGE SCALE GENOMIC DNA]</scope>
    <source>
        <strain evidence="2 3">CBS 123371</strain>
    </source>
</reference>
<gene>
    <name evidence="2" type="ORF">IWZ03DRAFT_38248</name>
</gene>
<accession>A0ABR1KD86</accession>
<evidence type="ECO:0000313" key="3">
    <source>
        <dbReference type="Proteomes" id="UP001363622"/>
    </source>
</evidence>
<name>A0ABR1KD86_9PEZI</name>
<dbReference type="EMBL" id="JBBPHU010000010">
    <property type="protein sequence ID" value="KAK7512747.1"/>
    <property type="molecule type" value="Genomic_DNA"/>
</dbReference>